<dbReference type="AlphaFoldDB" id="A0A3T2CUV5"/>
<evidence type="ECO:0000313" key="9">
    <source>
        <dbReference type="Proteomes" id="UP000355989"/>
    </source>
</evidence>
<keyword evidence="1" id="KW-0472">Membrane</keyword>
<dbReference type="RefSeq" id="WP_003723794.1">
    <property type="nucleotide sequence ID" value="NZ_CP014250.2"/>
</dbReference>
<reference evidence="7" key="4">
    <citation type="submission" date="2020-01" db="EMBL/GenBank/DDBJ databases">
        <authorList>
            <consortium name="NCBI Pathogen Detection Project"/>
        </authorList>
    </citation>
    <scope>NUCLEOTIDE SEQUENCE</scope>
    <source>
        <strain evidence="7">CFIAFB20130012</strain>
    </source>
</reference>
<evidence type="ECO:0000313" key="2">
    <source>
        <dbReference type="EMBL" id="EAE1097263.1"/>
    </source>
</evidence>
<accession>A0A3T2CUV5</accession>
<dbReference type="EMBL" id="AAIAJJ010000001">
    <property type="protein sequence ID" value="ECC1555567.1"/>
    <property type="molecule type" value="Genomic_DNA"/>
</dbReference>
<feature type="transmembrane region" description="Helical" evidence="1">
    <location>
        <begin position="6"/>
        <end position="26"/>
    </location>
</feature>
<keyword evidence="1" id="KW-0812">Transmembrane</keyword>
<sequence length="200" mass="24066">MEEFTVNVIIGIVTVLLAILALVIAYKTLESTDLPKLRITSSREKMSWDRTEDNKITIDVRNNGNEPVCQLYLFLVVKGDKYKYKGWCSIKEKQYFLSQPVYDLKENDDKSIIIEYSLAPNKSIELDYFIIVQDYNGSKYKMNVKRGDKHNNQLRDWGIPTKKIHFYNFYWIIKYRWFQMQAKRQKNTYYDKRNEELKRR</sequence>
<evidence type="ECO:0000313" key="11">
    <source>
        <dbReference type="Proteomes" id="UP000410967"/>
    </source>
</evidence>
<protein>
    <submittedName>
        <fullName evidence="6">Uncharacterized protein</fullName>
    </submittedName>
</protein>
<evidence type="ECO:0000313" key="10">
    <source>
        <dbReference type="Proteomes" id="UP000389283"/>
    </source>
</evidence>
<dbReference type="Proteomes" id="UP000355989">
    <property type="component" value="Unassembled WGS sequence"/>
</dbReference>
<evidence type="ECO:0000256" key="1">
    <source>
        <dbReference type="SAM" id="Phobius"/>
    </source>
</evidence>
<reference evidence="4 11" key="2">
    <citation type="submission" date="2019-04" db="EMBL/GenBank/DDBJ databases">
        <authorList>
            <consortium name="GenomeTrakr network: Whole genome sequencing for foodborne pathogen traceback"/>
        </authorList>
    </citation>
    <scope>NUCLEOTIDE SEQUENCE [LARGE SCALE GENOMIC DNA]</scope>
    <source>
        <strain evidence="4 11">PHLUSALM00088</strain>
    </source>
</reference>
<evidence type="ECO:0000313" key="13">
    <source>
        <dbReference type="Proteomes" id="UP000840197"/>
    </source>
</evidence>
<organism evidence="6 10">
    <name type="scientific">Listeria monocytogenes</name>
    <dbReference type="NCBI Taxonomy" id="1639"/>
    <lineage>
        <taxon>Bacteria</taxon>
        <taxon>Bacillati</taxon>
        <taxon>Bacillota</taxon>
        <taxon>Bacilli</taxon>
        <taxon>Bacillales</taxon>
        <taxon>Listeriaceae</taxon>
        <taxon>Listeria</taxon>
    </lineage>
</organism>
<evidence type="ECO:0000313" key="4">
    <source>
        <dbReference type="EMBL" id="EAK9318249.1"/>
    </source>
</evidence>
<name>A0A3T2CUV5_LISMN</name>
<keyword evidence="1" id="KW-1133">Transmembrane helix</keyword>
<dbReference type="Proteomes" id="UP000423131">
    <property type="component" value="Unassembled WGS sequence"/>
</dbReference>
<dbReference type="EMBL" id="AABAWE010000002">
    <property type="protein sequence ID" value="EAG2086626.1"/>
    <property type="molecule type" value="Genomic_DNA"/>
</dbReference>
<dbReference type="Proteomes" id="UP000840197">
    <property type="component" value="Unassembled WGS sequence"/>
</dbReference>
<comment type="caution">
    <text evidence="6">The sequence shown here is derived from an EMBL/GenBank/DDBJ whole genome shotgun (WGS) entry which is preliminary data.</text>
</comment>
<evidence type="ECO:0000313" key="8">
    <source>
        <dbReference type="Proteomes" id="UP000337746"/>
    </source>
</evidence>
<evidence type="ECO:0000313" key="5">
    <source>
        <dbReference type="EMBL" id="ECB9474285.1"/>
    </source>
</evidence>
<reference evidence="10 12" key="3">
    <citation type="submission" date="2019-07" db="EMBL/GenBank/DDBJ databases">
        <authorList>
            <consortium name="GenomeTrakr: Next Generation Sequencing Network for Food Pathogen Tracability"/>
        </authorList>
    </citation>
    <scope>NUCLEOTIDE SEQUENCE [LARGE SCALE GENOMIC DNA]</scope>
    <source>
        <strain evidence="5 12">FDA00014336</strain>
        <strain evidence="6 10">FDA00014370</strain>
        <strain evidence="3 8">FLAG-54356</strain>
        <strain evidence="2 9">FLAG-78586</strain>
    </source>
</reference>
<proteinExistence type="predicted"/>
<dbReference type="Proteomes" id="UP000410967">
    <property type="component" value="Unassembled WGS sequence"/>
</dbReference>
<evidence type="ECO:0000313" key="7">
    <source>
        <dbReference type="EMBL" id="HAB8399481.1"/>
    </source>
</evidence>
<dbReference type="EMBL" id="AAAQOE010000009">
    <property type="protein sequence ID" value="EAE1097263.1"/>
    <property type="molecule type" value="Genomic_DNA"/>
</dbReference>
<evidence type="ECO:0000313" key="6">
    <source>
        <dbReference type="EMBL" id="ECC1555567.1"/>
    </source>
</evidence>
<evidence type="ECO:0000313" key="3">
    <source>
        <dbReference type="EMBL" id="EAG2086626.1"/>
    </source>
</evidence>
<dbReference type="EMBL" id="AACKDQ010000044">
    <property type="protein sequence ID" value="EAK9318249.1"/>
    <property type="molecule type" value="Genomic_DNA"/>
</dbReference>
<gene>
    <name evidence="2" type="ORF">APD94_14945</name>
    <name evidence="3" type="ORF">BCZ21_05095</name>
    <name evidence="4" type="ORF">FA835_14220</name>
    <name evidence="5" type="ORF">FLR03_11420</name>
    <name evidence="6" type="ORF">FNX40_01970</name>
    <name evidence="7" type="ORF">GYR60_13205</name>
</gene>
<evidence type="ECO:0000313" key="12">
    <source>
        <dbReference type="Proteomes" id="UP000423131"/>
    </source>
</evidence>
<reference evidence="7 13" key="1">
    <citation type="journal article" date="2018" name="Genome Biol.">
        <title>SKESA: strategic k-mer extension for scrupulous assemblies.</title>
        <authorList>
            <person name="Souvorov A."/>
            <person name="Agarwala R."/>
            <person name="Lipman D.J."/>
        </authorList>
    </citation>
    <scope>NUCLEOTIDE SEQUENCE [LARGE SCALE GENOMIC DNA]</scope>
    <source>
        <strain evidence="7 13">CFIAFB20130012</strain>
    </source>
</reference>
<dbReference type="Proteomes" id="UP000337746">
    <property type="component" value="Unassembled WGS sequence"/>
</dbReference>
<dbReference type="EMBL" id="AAHZFN010000014">
    <property type="protein sequence ID" value="ECB9474285.1"/>
    <property type="molecule type" value="Genomic_DNA"/>
</dbReference>
<dbReference type="Proteomes" id="UP000389283">
    <property type="component" value="Unassembled WGS sequence"/>
</dbReference>
<dbReference type="EMBL" id="DAAIHR010000015">
    <property type="protein sequence ID" value="HAB8399481.1"/>
    <property type="molecule type" value="Genomic_DNA"/>
</dbReference>